<keyword evidence="2" id="KW-1185">Reference proteome</keyword>
<protein>
    <submittedName>
        <fullName evidence="1">Uncharacterized protein</fullName>
    </submittedName>
</protein>
<accession>A0AAD5QF17</accession>
<gene>
    <name evidence="1" type="ORF">KIN20_002017</name>
</gene>
<organism evidence="1 2">
    <name type="scientific">Parelaphostrongylus tenuis</name>
    <name type="common">Meningeal worm</name>
    <dbReference type="NCBI Taxonomy" id="148309"/>
    <lineage>
        <taxon>Eukaryota</taxon>
        <taxon>Metazoa</taxon>
        <taxon>Ecdysozoa</taxon>
        <taxon>Nematoda</taxon>
        <taxon>Chromadorea</taxon>
        <taxon>Rhabditida</taxon>
        <taxon>Rhabditina</taxon>
        <taxon>Rhabditomorpha</taxon>
        <taxon>Strongyloidea</taxon>
        <taxon>Metastrongylidae</taxon>
        <taxon>Parelaphostrongylus</taxon>
    </lineage>
</organism>
<reference evidence="1" key="1">
    <citation type="submission" date="2021-06" db="EMBL/GenBank/DDBJ databases">
        <title>Parelaphostrongylus tenuis whole genome reference sequence.</title>
        <authorList>
            <person name="Garwood T.J."/>
            <person name="Larsen P.A."/>
            <person name="Fountain-Jones N.M."/>
            <person name="Garbe J.R."/>
            <person name="Macchietto M.G."/>
            <person name="Kania S.A."/>
            <person name="Gerhold R.W."/>
            <person name="Richards J.E."/>
            <person name="Wolf T.M."/>
        </authorList>
    </citation>
    <scope>NUCLEOTIDE SEQUENCE</scope>
    <source>
        <strain evidence="1">MNPRO001-30</strain>
        <tissue evidence="1">Meninges</tissue>
    </source>
</reference>
<dbReference type="Proteomes" id="UP001196413">
    <property type="component" value="Unassembled WGS sequence"/>
</dbReference>
<sequence>MKRCKSRLSCLASDVFISSGIANSSIYDVDIPAIRVRITHSLPKNVPIAIN</sequence>
<comment type="caution">
    <text evidence="1">The sequence shown here is derived from an EMBL/GenBank/DDBJ whole genome shotgun (WGS) entry which is preliminary data.</text>
</comment>
<evidence type="ECO:0000313" key="1">
    <source>
        <dbReference type="EMBL" id="KAJ1347064.1"/>
    </source>
</evidence>
<dbReference type="AlphaFoldDB" id="A0AAD5QF17"/>
<proteinExistence type="predicted"/>
<evidence type="ECO:0000313" key="2">
    <source>
        <dbReference type="Proteomes" id="UP001196413"/>
    </source>
</evidence>
<name>A0AAD5QF17_PARTN</name>
<dbReference type="EMBL" id="JAHQIW010000264">
    <property type="protein sequence ID" value="KAJ1347064.1"/>
    <property type="molecule type" value="Genomic_DNA"/>
</dbReference>